<evidence type="ECO:0000259" key="1">
    <source>
        <dbReference type="SMART" id="SM00256"/>
    </source>
</evidence>
<dbReference type="Pfam" id="PF08268">
    <property type="entry name" value="FBA_3"/>
    <property type="match status" value="1"/>
</dbReference>
<accession>A0A397XIY4</accession>
<feature type="domain" description="F-box" evidence="1">
    <location>
        <begin position="4"/>
        <end position="43"/>
    </location>
</feature>
<dbReference type="AlphaFoldDB" id="A0A397XIY4"/>
<dbReference type="PANTHER" id="PTHR31111">
    <property type="entry name" value="BNAA05G37150D PROTEIN-RELATED"/>
    <property type="match status" value="1"/>
</dbReference>
<dbReference type="CDD" id="cd22157">
    <property type="entry name" value="F-box_AtFBW1-like"/>
    <property type="match status" value="1"/>
</dbReference>
<dbReference type="InterPro" id="IPR017451">
    <property type="entry name" value="F-box-assoc_interact_dom"/>
</dbReference>
<dbReference type="NCBIfam" id="TIGR01640">
    <property type="entry name" value="F_box_assoc_1"/>
    <property type="match status" value="1"/>
</dbReference>
<gene>
    <name evidence="2" type="ORF">BRARA_J00165</name>
</gene>
<evidence type="ECO:0000313" key="2">
    <source>
        <dbReference type="EMBL" id="RID40098.1"/>
    </source>
</evidence>
<sequence>GSIIPLDVTREILLRLPAKSLVRFRCVSKLWLSLTTEPYFIKSFTTRTSSRPRLLLSFGKQVTRLFFSLPQHEINPDVDKCLSHNDDLSSYHSVHGLISFNKDCNHIVVWNPSIGQHVTIPEPENSRHGLRYLGYDPFGDTYKLLFIPHITDSIHNRDSFGPRVLTLGAEESWRIIEGNSTTTMHGLTVSWKCISGVMYYEAYINNNESWRMERTIMSFNVRFETFKPIKFPCCADSFRTGEHHLLSYNGRLALLNDATVTSEFIYVAVDDKEVHILYYDPKKNNTRSFKFEGSMY</sequence>
<dbReference type="EMBL" id="CM010637">
    <property type="protein sequence ID" value="RID40098.1"/>
    <property type="molecule type" value="Genomic_DNA"/>
</dbReference>
<dbReference type="InterPro" id="IPR013187">
    <property type="entry name" value="F-box-assoc_dom_typ3"/>
</dbReference>
<name>A0A397XIY4_BRACM</name>
<dbReference type="Pfam" id="PF00646">
    <property type="entry name" value="F-box"/>
    <property type="match status" value="1"/>
</dbReference>
<dbReference type="SUPFAM" id="SSF81383">
    <property type="entry name" value="F-box domain"/>
    <property type="match status" value="1"/>
</dbReference>
<organism evidence="2 3">
    <name type="scientific">Brassica campestris</name>
    <name type="common">Field mustard</name>
    <dbReference type="NCBI Taxonomy" id="3711"/>
    <lineage>
        <taxon>Eukaryota</taxon>
        <taxon>Viridiplantae</taxon>
        <taxon>Streptophyta</taxon>
        <taxon>Embryophyta</taxon>
        <taxon>Tracheophyta</taxon>
        <taxon>Spermatophyta</taxon>
        <taxon>Magnoliopsida</taxon>
        <taxon>eudicotyledons</taxon>
        <taxon>Gunneridae</taxon>
        <taxon>Pentapetalae</taxon>
        <taxon>rosids</taxon>
        <taxon>malvids</taxon>
        <taxon>Brassicales</taxon>
        <taxon>Brassicaceae</taxon>
        <taxon>Brassiceae</taxon>
        <taxon>Brassica</taxon>
    </lineage>
</organism>
<feature type="non-terminal residue" evidence="2">
    <location>
        <position position="1"/>
    </location>
</feature>
<proteinExistence type="predicted"/>
<protein>
    <recommendedName>
        <fullName evidence="1">F-box domain-containing protein</fullName>
    </recommendedName>
</protein>
<dbReference type="SMART" id="SM00256">
    <property type="entry name" value="FBOX"/>
    <property type="match status" value="1"/>
</dbReference>
<evidence type="ECO:0000313" key="3">
    <source>
        <dbReference type="Proteomes" id="UP000264353"/>
    </source>
</evidence>
<dbReference type="Proteomes" id="UP000264353">
    <property type="component" value="Chromosome A10"/>
</dbReference>
<reference evidence="2 3" key="1">
    <citation type="submission" date="2018-06" db="EMBL/GenBank/DDBJ databases">
        <title>WGS assembly of Brassica rapa FPsc.</title>
        <authorList>
            <person name="Bowman J."/>
            <person name="Kohchi T."/>
            <person name="Yamato K."/>
            <person name="Jenkins J."/>
            <person name="Shu S."/>
            <person name="Ishizaki K."/>
            <person name="Yamaoka S."/>
            <person name="Nishihama R."/>
            <person name="Nakamura Y."/>
            <person name="Berger F."/>
            <person name="Adam C."/>
            <person name="Aki S."/>
            <person name="Althoff F."/>
            <person name="Araki T."/>
            <person name="Arteaga-Vazquez M."/>
            <person name="Balasubrmanian S."/>
            <person name="Bauer D."/>
            <person name="Boehm C."/>
            <person name="Briginshaw L."/>
            <person name="Caballero-Perez J."/>
            <person name="Catarino B."/>
            <person name="Chen F."/>
            <person name="Chiyoda S."/>
            <person name="Chovatia M."/>
            <person name="Davies K."/>
            <person name="Delmans M."/>
            <person name="Demura T."/>
            <person name="Dierschke T."/>
            <person name="Dolan L."/>
            <person name="Dorantes-Acosta A."/>
            <person name="Eklund D."/>
            <person name="Florent S."/>
            <person name="Flores-Sandoval E."/>
            <person name="Fujiyama A."/>
            <person name="Fukuzawa H."/>
            <person name="Galik B."/>
            <person name="Grimanelli D."/>
            <person name="Grimwood J."/>
            <person name="Grossniklaus U."/>
            <person name="Hamada T."/>
            <person name="Haseloff J."/>
            <person name="Hetherington A."/>
            <person name="Higo A."/>
            <person name="Hirakawa Y."/>
            <person name="Hundley H."/>
            <person name="Ikeda Y."/>
            <person name="Inoue K."/>
            <person name="Inoue S."/>
            <person name="Ishida S."/>
            <person name="Jia Q."/>
            <person name="Kakita M."/>
            <person name="Kanazawa T."/>
            <person name="Kawai Y."/>
            <person name="Kawashima T."/>
            <person name="Kennedy M."/>
            <person name="Kinose K."/>
            <person name="Kinoshita T."/>
            <person name="Kohara Y."/>
            <person name="Koide E."/>
            <person name="Komatsu K."/>
            <person name="Kopischke S."/>
            <person name="Kubo M."/>
            <person name="Kyozuka J."/>
            <person name="Lagercrantz U."/>
            <person name="Lin S."/>
            <person name="Lindquist E."/>
            <person name="Lipzen A."/>
            <person name="Lu C."/>
            <person name="Luna E."/>
            <person name="Martienssen R."/>
            <person name="Minamino N."/>
            <person name="Mizutani M."/>
            <person name="Mizutani M."/>
            <person name="Mochizuki N."/>
            <person name="Monte I."/>
            <person name="Mosher R."/>
            <person name="Nagasaki H."/>
            <person name="Nakagami H."/>
            <person name="Naramoto S."/>
            <person name="Nishitani K."/>
            <person name="Ohtani M."/>
            <person name="Okamoto T."/>
            <person name="Okumura M."/>
            <person name="Phillips J."/>
            <person name="Pollak B."/>
            <person name="Reinders A."/>
            <person name="Roevekamp M."/>
            <person name="Sano R."/>
            <person name="Sawa S."/>
            <person name="Schmid M."/>
            <person name="Shirakawa M."/>
            <person name="Solano R."/>
            <person name="Spunde A."/>
            <person name="Suetsugu N."/>
            <person name="Sugano S."/>
            <person name="Sugiyama A."/>
            <person name="Sun R."/>
            <person name="Suzuki Y."/>
            <person name="Takenaka M."/>
            <person name="Takezawa D."/>
            <person name="Tomogane H."/>
            <person name="Tsuzuki M."/>
            <person name="Ueda T."/>
            <person name="Umeda M."/>
            <person name="Ward J."/>
            <person name="Watanabe Y."/>
            <person name="Yazaki K."/>
            <person name="Yokoyama R."/>
            <person name="Yoshitake Y."/>
            <person name="Yotsui I."/>
            <person name="Zachgo S."/>
            <person name="Schmutz J."/>
        </authorList>
    </citation>
    <scope>NUCLEOTIDE SEQUENCE [LARGE SCALE GENOMIC DNA]</scope>
    <source>
        <strain evidence="3">cv. B-3</strain>
    </source>
</reference>
<dbReference type="InterPro" id="IPR001810">
    <property type="entry name" value="F-box_dom"/>
</dbReference>
<dbReference type="PANTHER" id="PTHR31111:SF54">
    <property type="entry name" value="F-BOX DOMAIN-CONTAINING PROTEIN"/>
    <property type="match status" value="1"/>
</dbReference>
<dbReference type="InterPro" id="IPR036047">
    <property type="entry name" value="F-box-like_dom_sf"/>
</dbReference>